<feature type="non-terminal residue" evidence="3">
    <location>
        <position position="1"/>
    </location>
</feature>
<keyword evidence="1" id="KW-0812">Transmembrane</keyword>
<feature type="transmembrane region" description="Helical" evidence="1">
    <location>
        <begin position="297"/>
        <end position="318"/>
    </location>
</feature>
<keyword evidence="1" id="KW-0472">Membrane</keyword>
<reference evidence="3" key="1">
    <citation type="submission" date="2021-01" db="EMBL/GenBank/DDBJ databases">
        <authorList>
            <person name="Kaushik A."/>
        </authorList>
    </citation>
    <scope>NUCLEOTIDE SEQUENCE</scope>
    <source>
        <strain evidence="3">AG4-R118</strain>
    </source>
</reference>
<protein>
    <recommendedName>
        <fullName evidence="2">DUF6533 domain-containing protein</fullName>
    </recommendedName>
</protein>
<organism evidence="3 4">
    <name type="scientific">Rhizoctonia solani</name>
    <dbReference type="NCBI Taxonomy" id="456999"/>
    <lineage>
        <taxon>Eukaryota</taxon>
        <taxon>Fungi</taxon>
        <taxon>Dikarya</taxon>
        <taxon>Basidiomycota</taxon>
        <taxon>Agaricomycotina</taxon>
        <taxon>Agaricomycetes</taxon>
        <taxon>Cantharellales</taxon>
        <taxon>Ceratobasidiaceae</taxon>
        <taxon>Rhizoctonia</taxon>
    </lineage>
</organism>
<keyword evidence="1" id="KW-1133">Transmembrane helix</keyword>
<dbReference type="InterPro" id="IPR045340">
    <property type="entry name" value="DUF6533"/>
</dbReference>
<dbReference type="Proteomes" id="UP000663888">
    <property type="component" value="Unassembled WGS sequence"/>
</dbReference>
<feature type="transmembrane region" description="Helical" evidence="1">
    <location>
        <begin position="100"/>
        <end position="117"/>
    </location>
</feature>
<gene>
    <name evidence="3" type="ORF">RDB_LOCUS25764</name>
</gene>
<feature type="domain" description="DUF6533" evidence="2">
    <location>
        <begin position="63"/>
        <end position="107"/>
    </location>
</feature>
<comment type="caution">
    <text evidence="3">The sequence shown here is derived from an EMBL/GenBank/DDBJ whole genome shotgun (WGS) entry which is preliminary data.</text>
</comment>
<evidence type="ECO:0000313" key="3">
    <source>
        <dbReference type="EMBL" id="CAE6423529.1"/>
    </source>
</evidence>
<feature type="transmembrane region" description="Helical" evidence="1">
    <location>
        <begin position="273"/>
        <end position="291"/>
    </location>
</feature>
<name>A0A8H3AKP9_9AGAM</name>
<feature type="transmembrane region" description="Helical" evidence="1">
    <location>
        <begin position="179"/>
        <end position="200"/>
    </location>
</feature>
<dbReference type="EMBL" id="CAJMWX010000689">
    <property type="protein sequence ID" value="CAE6423529.1"/>
    <property type="molecule type" value="Genomic_DNA"/>
</dbReference>
<evidence type="ECO:0000259" key="2">
    <source>
        <dbReference type="Pfam" id="PF20151"/>
    </source>
</evidence>
<evidence type="ECO:0000313" key="4">
    <source>
        <dbReference type="Proteomes" id="UP000663888"/>
    </source>
</evidence>
<sequence>SAGSMEVLGIPTAPEDSKSTDLSSEPLSRTLLQAKYNRVMSLPGAFLDLLLEAYHQVEVAKNLALASITFFAYDLLITIRPEIRHVWSSKWGYGRIAFHFNRIWSIIVLGVYVPVIFSHDVSISRLVCFVFHVEGFAYQPKYARCHRVITFYGYGVILLIFNTTIVMSLRAWILYDRNPLVLAGLIFCSVGGAVACMVIFQLDINRTTIIANPVPSLITGCLTILPRRVTLVPYLIGLSLDTAIFLATWYRTWVLNRTGVRLPIIQCLLRDGLFYYVINCASLLVSIFLGIDEKINNIALGSGYIIALHSTLCNRILLSLRVFNDEMKSSVSASGIGTITGSTTLHDMEWRPAGDGDYRSMNVRTDMVLQDCERQDPPLELTELQRP</sequence>
<feature type="transmembrane region" description="Helical" evidence="1">
    <location>
        <begin position="151"/>
        <end position="173"/>
    </location>
</feature>
<dbReference type="AlphaFoldDB" id="A0A8H3AKP9"/>
<accession>A0A8H3AKP9</accession>
<proteinExistence type="predicted"/>
<dbReference type="Pfam" id="PF20151">
    <property type="entry name" value="DUF6533"/>
    <property type="match status" value="1"/>
</dbReference>
<evidence type="ECO:0000256" key="1">
    <source>
        <dbReference type="SAM" id="Phobius"/>
    </source>
</evidence>
<feature type="transmembrane region" description="Helical" evidence="1">
    <location>
        <begin position="231"/>
        <end position="252"/>
    </location>
</feature>